<dbReference type="InterPro" id="IPR006865">
    <property type="entry name" value="DUF629"/>
</dbReference>
<evidence type="ECO:0000259" key="6">
    <source>
        <dbReference type="Pfam" id="PF04781"/>
    </source>
</evidence>
<dbReference type="SUPFAM" id="SSF48452">
    <property type="entry name" value="TPR-like"/>
    <property type="match status" value="1"/>
</dbReference>
<dbReference type="Gene3D" id="1.25.40.10">
    <property type="entry name" value="Tetratricopeptide repeat domain"/>
    <property type="match status" value="1"/>
</dbReference>
<dbReference type="InterPro" id="IPR011990">
    <property type="entry name" value="TPR-like_helical_dom_sf"/>
</dbReference>
<feature type="region of interest" description="Disordered" evidence="4">
    <location>
        <begin position="265"/>
        <end position="298"/>
    </location>
</feature>
<feature type="compositionally biased region" description="Basic and acidic residues" evidence="4">
    <location>
        <begin position="627"/>
        <end position="636"/>
    </location>
</feature>
<keyword evidence="8" id="KW-1185">Reference proteome</keyword>
<dbReference type="Pfam" id="PF04781">
    <property type="entry name" value="DUF627"/>
    <property type="match status" value="1"/>
</dbReference>
<comment type="caution">
    <text evidence="7">The sequence shown here is derived from an EMBL/GenBank/DDBJ whole genome shotgun (WGS) entry which is preliminary data.</text>
</comment>
<dbReference type="InterPro" id="IPR006866">
    <property type="entry name" value="DUF627_N"/>
</dbReference>
<evidence type="ECO:0000256" key="1">
    <source>
        <dbReference type="ARBA" id="ARBA00022786"/>
    </source>
</evidence>
<feature type="coiled-coil region" evidence="3">
    <location>
        <begin position="151"/>
        <end position="178"/>
    </location>
</feature>
<name>A0ABD1R0Q4_9LAMI</name>
<dbReference type="PANTHER" id="PTHR22975:SF9">
    <property type="entry name" value="ECHINUS SPLICE FORM 3"/>
    <property type="match status" value="1"/>
</dbReference>
<feature type="domain" description="DUF629" evidence="5">
    <location>
        <begin position="391"/>
        <end position="505"/>
    </location>
</feature>
<evidence type="ECO:0000313" key="7">
    <source>
        <dbReference type="EMBL" id="KAL2482031.1"/>
    </source>
</evidence>
<keyword evidence="1" id="KW-0833">Ubl conjugation pathway</keyword>
<feature type="domain" description="DUF627" evidence="6">
    <location>
        <begin position="46"/>
        <end position="151"/>
    </location>
</feature>
<proteinExistence type="predicted"/>
<gene>
    <name evidence="7" type="ORF">Fot_43475</name>
</gene>
<dbReference type="InterPro" id="IPR052398">
    <property type="entry name" value="Ubiquitin_hydrolase_53/54"/>
</dbReference>
<feature type="domain" description="DUF629" evidence="5">
    <location>
        <begin position="314"/>
        <end position="364"/>
    </location>
</feature>
<organism evidence="7 8">
    <name type="scientific">Forsythia ovata</name>
    <dbReference type="NCBI Taxonomy" id="205694"/>
    <lineage>
        <taxon>Eukaryota</taxon>
        <taxon>Viridiplantae</taxon>
        <taxon>Streptophyta</taxon>
        <taxon>Embryophyta</taxon>
        <taxon>Tracheophyta</taxon>
        <taxon>Spermatophyta</taxon>
        <taxon>Magnoliopsida</taxon>
        <taxon>eudicotyledons</taxon>
        <taxon>Gunneridae</taxon>
        <taxon>Pentapetalae</taxon>
        <taxon>asterids</taxon>
        <taxon>lamiids</taxon>
        <taxon>Lamiales</taxon>
        <taxon>Oleaceae</taxon>
        <taxon>Forsythieae</taxon>
        <taxon>Forsythia</taxon>
    </lineage>
</organism>
<keyword evidence="2 7" id="KW-0378">Hydrolase</keyword>
<dbReference type="Pfam" id="PF04780">
    <property type="entry name" value="DUF629"/>
    <property type="match status" value="2"/>
</dbReference>
<feature type="compositionally biased region" description="Basic residues" evidence="4">
    <location>
        <begin position="637"/>
        <end position="646"/>
    </location>
</feature>
<sequence>MGHKKRNIAPRSNSSQPPPEPETAVSPRAAIPSSSIESIKIECRQAVTALRQGNHKKALKLMKNLCLKHETSALCHHVLGTVCFRVASITDDPNAKQRYLNKAIKSARKSVTLLPDSLDFSLFYVKLLFETANEGEYEEVVQECERVLSIASDWRQQLSKTEARVVQFENEVRSLIQKSNTAPKCHEKISTPEAAIAPVQNEEGSLIQKSNIASNSTRMKNLGNEKEKFPSIPMQVPEDPMELRSVPGRSLVEIKKATENPEECRREIKKSPQCGNYSNKGLDSGSGMGQRVGERRKSVKVRKNISSAEIRDFVRSYWNTMNLDWKKEFLSGRISDLKTHFSLSKEGSVSEVLDEALSFKKEHKGSTQETKDLEDVKWTDSDEYQARKRSFFYKNWPSNDDSECAWLLETIHSTFELLIKHNYLASSHLSKVIHFAVQKLQALADGSHLLNFNMDQTPLCICFLGATNLQKILTFLKEFFRDIFSCPPDKYSDKSNLMHDSISCTQVAETMKETTFTLDVDGEDDDGRTNNYLHQLESSIEVVIELGKIDARILRVVNWMRQLEVKLDLVSAQDFRSILEPLVKSYLRAHLEDLAEKDATKKSDAAREAFLAELALDSEQGFGGGDNSRHMHERMKDKKKSKKNRRNKDSKVQTE</sequence>
<feature type="region of interest" description="Disordered" evidence="4">
    <location>
        <begin position="1"/>
        <end position="29"/>
    </location>
</feature>
<dbReference type="Proteomes" id="UP001604277">
    <property type="component" value="Unassembled WGS sequence"/>
</dbReference>
<keyword evidence="3" id="KW-0175">Coiled coil</keyword>
<accession>A0ABD1R0Q4</accession>
<dbReference type="GO" id="GO:0016787">
    <property type="term" value="F:hydrolase activity"/>
    <property type="evidence" value="ECO:0007669"/>
    <property type="project" value="UniProtKB-KW"/>
</dbReference>
<reference evidence="8" key="1">
    <citation type="submission" date="2024-07" db="EMBL/GenBank/DDBJ databases">
        <title>Two chromosome-level genome assemblies of Korean endemic species Abeliophyllum distichum and Forsythia ovata (Oleaceae).</title>
        <authorList>
            <person name="Jang H."/>
        </authorList>
    </citation>
    <scope>NUCLEOTIDE SEQUENCE [LARGE SCALE GENOMIC DNA]</scope>
</reference>
<dbReference type="PANTHER" id="PTHR22975">
    <property type="entry name" value="UBIQUITIN SPECIFIC PROTEINASE"/>
    <property type="match status" value="1"/>
</dbReference>
<evidence type="ECO:0000259" key="5">
    <source>
        <dbReference type="Pfam" id="PF04780"/>
    </source>
</evidence>
<evidence type="ECO:0000256" key="4">
    <source>
        <dbReference type="SAM" id="MobiDB-lite"/>
    </source>
</evidence>
<evidence type="ECO:0000313" key="8">
    <source>
        <dbReference type="Proteomes" id="UP001604277"/>
    </source>
</evidence>
<dbReference type="EMBL" id="JBFOLJ010000013">
    <property type="protein sequence ID" value="KAL2482031.1"/>
    <property type="molecule type" value="Genomic_DNA"/>
</dbReference>
<evidence type="ECO:0000256" key="2">
    <source>
        <dbReference type="ARBA" id="ARBA00022801"/>
    </source>
</evidence>
<protein>
    <submittedName>
        <fullName evidence="7">Ubiquitin carboxyl-terminal hydrolase-related protein</fullName>
    </submittedName>
</protein>
<feature type="region of interest" description="Disordered" evidence="4">
    <location>
        <begin position="619"/>
        <end position="655"/>
    </location>
</feature>
<dbReference type="AlphaFoldDB" id="A0ABD1R0Q4"/>
<evidence type="ECO:0000256" key="3">
    <source>
        <dbReference type="SAM" id="Coils"/>
    </source>
</evidence>